<evidence type="ECO:0000313" key="2">
    <source>
        <dbReference type="Proteomes" id="UP001519064"/>
    </source>
</evidence>
<comment type="caution">
    <text evidence="1">The sequence shown here is derived from an EMBL/GenBank/DDBJ whole genome shotgun (WGS) entry which is preliminary data.</text>
</comment>
<accession>A0ABS3X8T8</accession>
<proteinExistence type="predicted"/>
<protein>
    <submittedName>
        <fullName evidence="1">Uncharacterized protein</fullName>
    </submittedName>
</protein>
<evidence type="ECO:0000313" key="1">
    <source>
        <dbReference type="EMBL" id="MBO8191777.1"/>
    </source>
</evidence>
<dbReference type="Proteomes" id="UP001519064">
    <property type="component" value="Unassembled WGS sequence"/>
</dbReference>
<keyword evidence="2" id="KW-1185">Reference proteome</keyword>
<gene>
    <name evidence="1" type="ORF">ITI46_08800</name>
</gene>
<reference evidence="1 2" key="1">
    <citation type="submission" date="2020-11" db="EMBL/GenBank/DDBJ databases">
        <title>Streptomyces spirodelae sp. nov., isolated from duckweed.</title>
        <authorList>
            <person name="Saimee Y."/>
            <person name="Duangmal K."/>
        </authorList>
    </citation>
    <scope>NUCLEOTIDE SEQUENCE [LARGE SCALE GENOMIC DNA]</scope>
    <source>
        <strain evidence="1 2">S16-07</strain>
    </source>
</reference>
<dbReference type="RefSeq" id="WP_209238869.1">
    <property type="nucleotide sequence ID" value="NZ_JADKMA010000030.1"/>
</dbReference>
<name>A0ABS3X8T8_9ACTN</name>
<sequence length="222" mass="23706">MGFDLAGVFTLDAEVFALFDVVIPGGSGHALQTRGSGLPDGWLLPDPWELEYGTGGRLAVDEAALQPADPDAWRVAAAVPGEADPLDAFDASDHRLGSFLSLAAPVLLVSDSTFGGVLGHEHAALFVNGELLTARGVDHHARVAFRWEDGAFSTVRHGGISPVAECAAVLDGRFRGRCLFDGYLPREAHREGSACRQAWSGTAPRVDAVWHRHFPGLLHHRS</sequence>
<dbReference type="EMBL" id="JADKMA010000030">
    <property type="protein sequence ID" value="MBO8191777.1"/>
    <property type="molecule type" value="Genomic_DNA"/>
</dbReference>
<organism evidence="1 2">
    <name type="scientific">Streptomyces oryzae</name>
    <dbReference type="NCBI Taxonomy" id="1434886"/>
    <lineage>
        <taxon>Bacteria</taxon>
        <taxon>Bacillati</taxon>
        <taxon>Actinomycetota</taxon>
        <taxon>Actinomycetes</taxon>
        <taxon>Kitasatosporales</taxon>
        <taxon>Streptomycetaceae</taxon>
        <taxon>Streptomyces</taxon>
    </lineage>
</organism>